<gene>
    <name evidence="2" type="ORF">SAMN02745164_02164</name>
</gene>
<evidence type="ECO:0000313" key="3">
    <source>
        <dbReference type="Proteomes" id="UP000184334"/>
    </source>
</evidence>
<dbReference type="Gene3D" id="1.10.10.410">
    <property type="match status" value="1"/>
</dbReference>
<feature type="coiled-coil region" evidence="1">
    <location>
        <begin position="19"/>
        <end position="46"/>
    </location>
</feature>
<dbReference type="OrthoDB" id="9794041at2"/>
<dbReference type="RefSeq" id="WP_072866036.1">
    <property type="nucleotide sequence ID" value="NZ_FQUI01000058.1"/>
</dbReference>
<keyword evidence="1" id="KW-0175">Coiled coil</keyword>
<evidence type="ECO:0000256" key="1">
    <source>
        <dbReference type="SAM" id="Coils"/>
    </source>
</evidence>
<keyword evidence="3" id="KW-1185">Reference proteome</keyword>
<dbReference type="InterPro" id="IPR042184">
    <property type="entry name" value="YqeY/Aim41_N"/>
</dbReference>
<dbReference type="EMBL" id="FQUI01000058">
    <property type="protein sequence ID" value="SHF28339.1"/>
    <property type="molecule type" value="Genomic_DNA"/>
</dbReference>
<name>A0A1M5ADI4_MARH1</name>
<dbReference type="SUPFAM" id="SSF89095">
    <property type="entry name" value="GatB/YqeY motif"/>
    <property type="match status" value="1"/>
</dbReference>
<dbReference type="Pfam" id="PF09424">
    <property type="entry name" value="YqeY"/>
    <property type="match status" value="1"/>
</dbReference>
<dbReference type="InterPro" id="IPR003789">
    <property type="entry name" value="Asn/Gln_tRNA_amidoTrase-B-like"/>
</dbReference>
<proteinExistence type="predicted"/>
<accession>A0A1M5ADI4</accession>
<dbReference type="GO" id="GO:0016884">
    <property type="term" value="F:carbon-nitrogen ligase activity, with glutamine as amido-N-donor"/>
    <property type="evidence" value="ECO:0007669"/>
    <property type="project" value="InterPro"/>
</dbReference>
<reference evidence="2" key="1">
    <citation type="submission" date="2016-11" db="EMBL/GenBank/DDBJ databases">
        <authorList>
            <person name="Varghese N."/>
            <person name="Submissions S."/>
        </authorList>
    </citation>
    <scope>NUCLEOTIDE SEQUENCE [LARGE SCALE GENOMIC DNA]</scope>
    <source>
        <strain evidence="2">DSM 16785</strain>
    </source>
</reference>
<dbReference type="InterPro" id="IPR019004">
    <property type="entry name" value="YqeY/Aim41"/>
</dbReference>
<comment type="caution">
    <text evidence="2">The sequence shown here is derived from an EMBL/GenBank/DDBJ whole genome shotgun (WGS) entry which is preliminary data.</text>
</comment>
<dbReference type="PANTHER" id="PTHR28055">
    <property type="entry name" value="ALTERED INHERITANCE OF MITOCHONDRIA PROTEIN 41, MITOCHONDRIAL"/>
    <property type="match status" value="1"/>
</dbReference>
<evidence type="ECO:0008006" key="4">
    <source>
        <dbReference type="Google" id="ProtNLM"/>
    </source>
</evidence>
<dbReference type="Proteomes" id="UP000184334">
    <property type="component" value="Unassembled WGS sequence"/>
</dbReference>
<dbReference type="AlphaFoldDB" id="A0A1M5ADI4"/>
<protein>
    <recommendedName>
        <fullName evidence="4">GatB/YqeY domain-containing protein</fullName>
    </recommendedName>
</protein>
<organism evidence="2 3">
    <name type="scientific">Marinitoga hydrogenitolerans (strain DSM 16785 / JCM 12826 / AT1271)</name>
    <dbReference type="NCBI Taxonomy" id="1122195"/>
    <lineage>
        <taxon>Bacteria</taxon>
        <taxon>Thermotogati</taxon>
        <taxon>Thermotogota</taxon>
        <taxon>Thermotogae</taxon>
        <taxon>Petrotogales</taxon>
        <taxon>Petrotogaceae</taxon>
        <taxon>Marinitoga</taxon>
    </lineage>
</organism>
<dbReference type="Gene3D" id="1.10.1510.10">
    <property type="entry name" value="Uncharacterised protein YqeY/AIM41 PF09424, N-terminal domain"/>
    <property type="match status" value="1"/>
</dbReference>
<dbReference type="PANTHER" id="PTHR28055:SF1">
    <property type="entry name" value="ALTERED INHERITANCE OF MITOCHONDRIA PROTEIN 41, MITOCHONDRIAL"/>
    <property type="match status" value="1"/>
</dbReference>
<evidence type="ECO:0000313" key="2">
    <source>
        <dbReference type="EMBL" id="SHF28339.1"/>
    </source>
</evidence>
<sequence length="145" mass="16767">MDLKSKLNDDMKKFMKEKNSKALNAIKILKTEIKKVEVEKQKELNDEEILTIIRKQIKMRRDSIEQYSNAGRIDLVEEEKYELEILQQYLPPELSDEEIESLIKKVISELGENAKFGQVMGKVMKELKGKADGNKVKSIVKKVLG</sequence>
<dbReference type="STRING" id="1122195.SAMN02745164_02164"/>
<dbReference type="InterPro" id="IPR023168">
    <property type="entry name" value="GatB_Yqey_C_2"/>
</dbReference>